<dbReference type="EMBL" id="CP100390">
    <property type="protein sequence ID" value="UZE97248.1"/>
    <property type="molecule type" value="Genomic_DNA"/>
</dbReference>
<protein>
    <submittedName>
        <fullName evidence="1">Uncharacterized protein</fullName>
    </submittedName>
</protein>
<dbReference type="RefSeq" id="WP_265048727.1">
    <property type="nucleotide sequence ID" value="NZ_CP100390.1"/>
</dbReference>
<organism evidence="1 2">
    <name type="scientific">Alkalimarinus alittae</name>
    <dbReference type="NCBI Taxonomy" id="2961619"/>
    <lineage>
        <taxon>Bacteria</taxon>
        <taxon>Pseudomonadati</taxon>
        <taxon>Pseudomonadota</taxon>
        <taxon>Gammaproteobacteria</taxon>
        <taxon>Alteromonadales</taxon>
        <taxon>Alteromonadaceae</taxon>
        <taxon>Alkalimarinus</taxon>
    </lineage>
</organism>
<reference evidence="1" key="1">
    <citation type="submission" date="2022-06" db="EMBL/GenBank/DDBJ databases">
        <title>Alkalimarinus sp. nov., isolated from gut of a Alitta virens.</title>
        <authorList>
            <person name="Yang A.I."/>
            <person name="Shin N.-R."/>
        </authorList>
    </citation>
    <scope>NUCLEOTIDE SEQUENCE</scope>
    <source>
        <strain evidence="1">A2M4</strain>
    </source>
</reference>
<dbReference type="Proteomes" id="UP001163739">
    <property type="component" value="Chromosome"/>
</dbReference>
<evidence type="ECO:0000313" key="1">
    <source>
        <dbReference type="EMBL" id="UZE97248.1"/>
    </source>
</evidence>
<name>A0ABY6N552_9ALTE</name>
<sequence>MLNNKTLTVKRKRYYTRRLKQCLSCSENLYDFFFHLGYQSLLIPRVVRKLIAKNNLHRAWLSGYTGAGIAKVMEREEWRKPEATDKCFN</sequence>
<proteinExistence type="predicted"/>
<accession>A0ABY6N552</accession>
<keyword evidence="2" id="KW-1185">Reference proteome</keyword>
<gene>
    <name evidence="1" type="ORF">NKI27_05725</name>
</gene>
<evidence type="ECO:0000313" key="2">
    <source>
        <dbReference type="Proteomes" id="UP001163739"/>
    </source>
</evidence>